<feature type="domain" description="AAA+ ATPase" evidence="9">
    <location>
        <begin position="195"/>
        <end position="330"/>
    </location>
</feature>
<dbReference type="RefSeq" id="XP_019711952.1">
    <property type="nucleotide sequence ID" value="XM_019856393.1"/>
</dbReference>
<accession>A0A3Q2YLZ5</accession>
<dbReference type="RefSeq" id="XP_019711955.1">
    <property type="nucleotide sequence ID" value="XM_019856396.1"/>
</dbReference>
<dbReference type="Gene3D" id="3.40.50.300">
    <property type="entry name" value="P-loop containing nucleotide triphosphate hydrolases"/>
    <property type="match status" value="1"/>
</dbReference>
<dbReference type="PANTHER" id="PTHR10760:SF1">
    <property type="entry name" value="TORSIN-4A"/>
    <property type="match status" value="1"/>
</dbReference>
<keyword evidence="3" id="KW-0812">Transmembrane</keyword>
<reference evidence="10" key="2">
    <citation type="submission" date="2025-09" db="UniProtKB">
        <authorList>
            <consortium name="Ensembl"/>
        </authorList>
    </citation>
    <scope>IDENTIFICATION</scope>
</reference>
<feature type="region of interest" description="Disordered" evidence="8">
    <location>
        <begin position="97"/>
        <end position="125"/>
    </location>
</feature>
<reference evidence="10" key="1">
    <citation type="submission" date="2025-08" db="UniProtKB">
        <authorList>
            <consortium name="Ensembl"/>
        </authorList>
    </citation>
    <scope>IDENTIFICATION</scope>
</reference>
<evidence type="ECO:0000313" key="10">
    <source>
        <dbReference type="Ensembl" id="ENSHCOP00000019544.1"/>
    </source>
</evidence>
<name>A0A3Q2YLZ5_HIPCM</name>
<dbReference type="InterPro" id="IPR027417">
    <property type="entry name" value="P-loop_NTPase"/>
</dbReference>
<dbReference type="RefSeq" id="XP_019711954.1">
    <property type="nucleotide sequence ID" value="XM_019856395.1"/>
</dbReference>
<dbReference type="Proteomes" id="UP000264820">
    <property type="component" value="Unplaced"/>
</dbReference>
<evidence type="ECO:0000259" key="9">
    <source>
        <dbReference type="SMART" id="SM00382"/>
    </source>
</evidence>
<dbReference type="SUPFAM" id="SSF52540">
    <property type="entry name" value="P-loop containing nucleoside triphosphate hydrolases"/>
    <property type="match status" value="1"/>
</dbReference>
<dbReference type="InterPro" id="IPR003593">
    <property type="entry name" value="AAA+_ATPase"/>
</dbReference>
<evidence type="ECO:0000256" key="5">
    <source>
        <dbReference type="ARBA" id="ARBA00022840"/>
    </source>
</evidence>
<dbReference type="InterPro" id="IPR010448">
    <property type="entry name" value="Torsin"/>
</dbReference>
<dbReference type="SMART" id="SM00382">
    <property type="entry name" value="AAA"/>
    <property type="match status" value="1"/>
</dbReference>
<dbReference type="Pfam" id="PF21376">
    <property type="entry name" value="TOR1A_C"/>
    <property type="match status" value="1"/>
</dbReference>
<feature type="compositionally biased region" description="Basic residues" evidence="8">
    <location>
        <begin position="100"/>
        <end position="120"/>
    </location>
</feature>
<keyword evidence="7" id="KW-0472">Membrane</keyword>
<sequence length="421" mass="47292">MTDQDCSSSTSHTEDDEEQEELEEDDKSKARTAPPVAVSLSGVSATLRAVIRIKHKYQALKKRRQEMALAMAALPGAPARTSPKIFTFDGVPALASCSPPRKKRKRKRRVLYPNRRRRKAPGQGHSPTEFCLYLLSAILFVQVYNAIENLDDHVIRYDLEGLEKTLRREVFGQLGAVEALMWHLKDFLSTYVHNRPLVVSLHGPSGVGKSHLGRLLAGHFRSVVGEPLVLQYFMLHHCGLEADAPRCAEQLVSLVSEAVELGEHEEKIPLFVLDEAEHMHGEILDALLGLLGSGQPNQFLNAIYVILSNLGHEHITKHLLHNVSNHDGQHRQLAQDLTPVLRRYLEGRHPLWAEVTIVPLGLLERSHVMECFMDEMSREGFYPNRAHMEQLAAEIQYYPAVGGREYSVTGCKQVVAKVNLL</sequence>
<dbReference type="GeneID" id="109507163"/>
<protein>
    <submittedName>
        <fullName evidence="10">Torsin family 4, member Aa</fullName>
    </submittedName>
</protein>
<dbReference type="InterPro" id="IPR049337">
    <property type="entry name" value="TOR1A_C"/>
</dbReference>
<dbReference type="GeneTree" id="ENSGT00950000182888"/>
<keyword evidence="11" id="KW-1185">Reference proteome</keyword>
<dbReference type="GO" id="GO:0016020">
    <property type="term" value="C:membrane"/>
    <property type="evidence" value="ECO:0007669"/>
    <property type="project" value="UniProtKB-SubCell"/>
</dbReference>
<keyword evidence="6" id="KW-1133">Transmembrane helix</keyword>
<dbReference type="CTD" id="550133"/>
<dbReference type="Ensembl" id="ENSHCOT00000008467.1">
    <property type="protein sequence ID" value="ENSHCOP00000019544.1"/>
    <property type="gene ID" value="ENSHCOG00000004966.1"/>
</dbReference>
<keyword evidence="5" id="KW-0067">ATP-binding</keyword>
<dbReference type="InterPro" id="IPR001270">
    <property type="entry name" value="ClpA/B"/>
</dbReference>
<dbReference type="GO" id="GO:0016887">
    <property type="term" value="F:ATP hydrolysis activity"/>
    <property type="evidence" value="ECO:0007669"/>
    <property type="project" value="InterPro"/>
</dbReference>
<dbReference type="OrthoDB" id="9443236at2759"/>
<evidence type="ECO:0000256" key="7">
    <source>
        <dbReference type="ARBA" id="ARBA00023136"/>
    </source>
</evidence>
<dbReference type="PRINTS" id="PR00300">
    <property type="entry name" value="CLPPROTEASEA"/>
</dbReference>
<evidence type="ECO:0000256" key="1">
    <source>
        <dbReference type="ARBA" id="ARBA00004167"/>
    </source>
</evidence>
<proteinExistence type="inferred from homology"/>
<dbReference type="GO" id="GO:0005524">
    <property type="term" value="F:ATP binding"/>
    <property type="evidence" value="ECO:0007669"/>
    <property type="project" value="UniProtKB-KW"/>
</dbReference>
<evidence type="ECO:0000256" key="6">
    <source>
        <dbReference type="ARBA" id="ARBA00022989"/>
    </source>
</evidence>
<feature type="compositionally biased region" description="Polar residues" evidence="8">
    <location>
        <begin position="1"/>
        <end position="11"/>
    </location>
</feature>
<dbReference type="Pfam" id="PF06309">
    <property type="entry name" value="Torsin"/>
    <property type="match status" value="1"/>
</dbReference>
<dbReference type="RefSeq" id="XP_019711951.1">
    <property type="nucleotide sequence ID" value="XM_019856392.1"/>
</dbReference>
<evidence type="ECO:0000313" key="11">
    <source>
        <dbReference type="Proteomes" id="UP000264820"/>
    </source>
</evidence>
<dbReference type="STRING" id="109280.ENSHCOP00000019544"/>
<comment type="similarity">
    <text evidence="2">Belongs to the ClpA/ClpB family. Torsin subfamily.</text>
</comment>
<comment type="subcellular location">
    <subcellularLocation>
        <location evidence="1">Membrane</location>
        <topology evidence="1">Single-pass membrane protein</topology>
    </subcellularLocation>
</comment>
<dbReference type="RefSeq" id="XP_019711953.1">
    <property type="nucleotide sequence ID" value="XM_019856394.1"/>
</dbReference>
<evidence type="ECO:0000256" key="8">
    <source>
        <dbReference type="SAM" id="MobiDB-lite"/>
    </source>
</evidence>
<keyword evidence="4" id="KW-0547">Nucleotide-binding</keyword>
<dbReference type="GO" id="GO:0005788">
    <property type="term" value="C:endoplasmic reticulum lumen"/>
    <property type="evidence" value="ECO:0007669"/>
    <property type="project" value="TreeGrafter"/>
</dbReference>
<evidence type="ECO:0000256" key="4">
    <source>
        <dbReference type="ARBA" id="ARBA00022741"/>
    </source>
</evidence>
<evidence type="ECO:0000256" key="3">
    <source>
        <dbReference type="ARBA" id="ARBA00022692"/>
    </source>
</evidence>
<dbReference type="AlphaFoldDB" id="A0A3Q2YLZ5"/>
<dbReference type="GO" id="GO:0005635">
    <property type="term" value="C:nuclear envelope"/>
    <property type="evidence" value="ECO:0007669"/>
    <property type="project" value="TreeGrafter"/>
</dbReference>
<evidence type="ECO:0000256" key="2">
    <source>
        <dbReference type="ARBA" id="ARBA00006235"/>
    </source>
</evidence>
<organism evidence="10 11">
    <name type="scientific">Hippocampus comes</name>
    <name type="common">Tiger tail seahorse</name>
    <dbReference type="NCBI Taxonomy" id="109280"/>
    <lineage>
        <taxon>Eukaryota</taxon>
        <taxon>Metazoa</taxon>
        <taxon>Chordata</taxon>
        <taxon>Craniata</taxon>
        <taxon>Vertebrata</taxon>
        <taxon>Euteleostomi</taxon>
        <taxon>Actinopterygii</taxon>
        <taxon>Neopterygii</taxon>
        <taxon>Teleostei</taxon>
        <taxon>Neoteleostei</taxon>
        <taxon>Acanthomorphata</taxon>
        <taxon>Syngnathiaria</taxon>
        <taxon>Syngnathiformes</taxon>
        <taxon>Syngnathoidei</taxon>
        <taxon>Syngnathidae</taxon>
        <taxon>Hippocampus</taxon>
    </lineage>
</organism>
<dbReference type="PANTHER" id="PTHR10760">
    <property type="entry name" value="TORSIN"/>
    <property type="match status" value="1"/>
</dbReference>
<feature type="region of interest" description="Disordered" evidence="8">
    <location>
        <begin position="1"/>
        <end position="36"/>
    </location>
</feature>
<feature type="compositionally biased region" description="Acidic residues" evidence="8">
    <location>
        <begin position="14"/>
        <end position="25"/>
    </location>
</feature>
<dbReference type="OMA" id="DEMEHMP"/>